<comment type="caution">
    <text evidence="1">The sequence shown here is derived from an EMBL/GenBank/DDBJ whole genome shotgun (WGS) entry which is preliminary data.</text>
</comment>
<evidence type="ECO:0000313" key="1">
    <source>
        <dbReference type="EMBL" id="KKE83382.1"/>
    </source>
</evidence>
<dbReference type="EMBL" id="AUXW01000147">
    <property type="protein sequence ID" value="KKE83382.1"/>
    <property type="molecule type" value="Genomic_DNA"/>
</dbReference>
<dbReference type="Proteomes" id="UP000033434">
    <property type="component" value="Unassembled WGS sequence"/>
</dbReference>
<sequence length="89" mass="10110">MQMFKILIQNWENNPQPLVNENGYPIKSFEVIISKCSSLNKKAMKSVLKDITNKTLTELELPTAEHSLVLSLADLFVFYGANIKVVEHC</sequence>
<organism evidence="1 2">
    <name type="scientific">Pseudoalteromonas luteoviolacea S4054</name>
    <dbReference type="NCBI Taxonomy" id="1129367"/>
    <lineage>
        <taxon>Bacteria</taxon>
        <taxon>Pseudomonadati</taxon>
        <taxon>Pseudomonadota</taxon>
        <taxon>Gammaproteobacteria</taxon>
        <taxon>Alteromonadales</taxon>
        <taxon>Pseudoalteromonadaceae</taxon>
        <taxon>Pseudoalteromonas</taxon>
    </lineage>
</organism>
<dbReference type="AlphaFoldDB" id="A0A0F6AB02"/>
<proteinExistence type="predicted"/>
<protein>
    <submittedName>
        <fullName evidence="1">Uncharacterized protein</fullName>
    </submittedName>
</protein>
<evidence type="ECO:0000313" key="2">
    <source>
        <dbReference type="Proteomes" id="UP000033434"/>
    </source>
</evidence>
<gene>
    <name evidence="1" type="ORF">N479_14315</name>
</gene>
<reference evidence="1 2" key="1">
    <citation type="journal article" date="2015" name="BMC Genomics">
        <title>Genome mining reveals unlocked bioactive potential of marine Gram-negative bacteria.</title>
        <authorList>
            <person name="Machado H."/>
            <person name="Sonnenschein E.C."/>
            <person name="Melchiorsen J."/>
            <person name="Gram L."/>
        </authorList>
    </citation>
    <scope>NUCLEOTIDE SEQUENCE [LARGE SCALE GENOMIC DNA]</scope>
    <source>
        <strain evidence="1 2">S4054</strain>
    </source>
</reference>
<dbReference type="PATRIC" id="fig|1129367.4.peg.2688"/>
<accession>A0A0F6AB02</accession>
<name>A0A0F6AB02_9GAMM</name>